<dbReference type="InterPro" id="IPR001584">
    <property type="entry name" value="Integrase_cat-core"/>
</dbReference>
<dbReference type="InterPro" id="IPR036397">
    <property type="entry name" value="RNaseH_sf"/>
</dbReference>
<dbReference type="Pfam" id="PF07727">
    <property type="entry name" value="RVT_2"/>
    <property type="match status" value="1"/>
</dbReference>
<evidence type="ECO:0000313" key="4">
    <source>
        <dbReference type="Proteomes" id="UP000186817"/>
    </source>
</evidence>
<feature type="region of interest" description="Disordered" evidence="1">
    <location>
        <begin position="1057"/>
        <end position="1076"/>
    </location>
</feature>
<comment type="caution">
    <text evidence="3">The sequence shown here is derived from an EMBL/GenBank/DDBJ whole genome shotgun (WGS) entry which is preliminary data.</text>
</comment>
<proteinExistence type="predicted"/>
<name>A0A1Q9D2H6_SYMMI</name>
<dbReference type="Proteomes" id="UP000186817">
    <property type="component" value="Unassembled WGS sequence"/>
</dbReference>
<dbReference type="InterPro" id="IPR013103">
    <property type="entry name" value="RVT_2"/>
</dbReference>
<protein>
    <submittedName>
        <fullName evidence="3">Copia protein</fullName>
    </submittedName>
</protein>
<dbReference type="InterPro" id="IPR043502">
    <property type="entry name" value="DNA/RNA_pol_sf"/>
</dbReference>
<evidence type="ECO:0000313" key="3">
    <source>
        <dbReference type="EMBL" id="OLP89389.1"/>
    </source>
</evidence>
<dbReference type="GO" id="GO:0003676">
    <property type="term" value="F:nucleic acid binding"/>
    <property type="evidence" value="ECO:0007669"/>
    <property type="project" value="InterPro"/>
</dbReference>
<gene>
    <name evidence="3" type="primary">GIP</name>
    <name evidence="3" type="ORF">AK812_SmicGene29168</name>
</gene>
<dbReference type="CDD" id="cd09272">
    <property type="entry name" value="RNase_HI_RT_Ty1"/>
    <property type="match status" value="1"/>
</dbReference>
<organism evidence="3 4">
    <name type="scientific">Symbiodinium microadriaticum</name>
    <name type="common">Dinoflagellate</name>
    <name type="synonym">Zooxanthella microadriatica</name>
    <dbReference type="NCBI Taxonomy" id="2951"/>
    <lineage>
        <taxon>Eukaryota</taxon>
        <taxon>Sar</taxon>
        <taxon>Alveolata</taxon>
        <taxon>Dinophyceae</taxon>
        <taxon>Suessiales</taxon>
        <taxon>Symbiodiniaceae</taxon>
        <taxon>Symbiodinium</taxon>
    </lineage>
</organism>
<evidence type="ECO:0000259" key="2">
    <source>
        <dbReference type="PROSITE" id="PS50994"/>
    </source>
</evidence>
<dbReference type="SUPFAM" id="SSF56672">
    <property type="entry name" value="DNA/RNA polymerases"/>
    <property type="match status" value="1"/>
</dbReference>
<accession>A0A1Q9D2H6</accession>
<evidence type="ECO:0000256" key="1">
    <source>
        <dbReference type="SAM" id="MobiDB-lite"/>
    </source>
</evidence>
<keyword evidence="4" id="KW-1185">Reference proteome</keyword>
<dbReference type="SUPFAM" id="SSF53098">
    <property type="entry name" value="Ribonuclease H-like"/>
    <property type="match status" value="1"/>
</dbReference>
<dbReference type="PANTHER" id="PTHR11439">
    <property type="entry name" value="GAG-POL-RELATED RETROTRANSPOSON"/>
    <property type="match status" value="1"/>
</dbReference>
<reference evidence="3 4" key="1">
    <citation type="submission" date="2016-02" db="EMBL/GenBank/DDBJ databases">
        <title>Genome analysis of coral dinoflagellate symbionts highlights evolutionary adaptations to a symbiotic lifestyle.</title>
        <authorList>
            <person name="Aranda M."/>
            <person name="Li Y."/>
            <person name="Liew Y.J."/>
            <person name="Baumgarten S."/>
            <person name="Simakov O."/>
            <person name="Wilson M."/>
            <person name="Piel J."/>
            <person name="Ashoor H."/>
            <person name="Bougouffa S."/>
            <person name="Bajic V.B."/>
            <person name="Ryu T."/>
            <person name="Ravasi T."/>
            <person name="Bayer T."/>
            <person name="Micklem G."/>
            <person name="Kim H."/>
            <person name="Bhak J."/>
            <person name="Lajeunesse T.C."/>
            <person name="Voolstra C.R."/>
        </authorList>
    </citation>
    <scope>NUCLEOTIDE SEQUENCE [LARGE SCALE GENOMIC DNA]</scope>
    <source>
        <strain evidence="3 4">CCMP2467</strain>
    </source>
</reference>
<dbReference type="Gene3D" id="3.30.420.10">
    <property type="entry name" value="Ribonuclease H-like superfamily/Ribonuclease H"/>
    <property type="match status" value="1"/>
</dbReference>
<dbReference type="PROSITE" id="PS50994">
    <property type="entry name" value="INTEGRASE"/>
    <property type="match status" value="1"/>
</dbReference>
<dbReference type="PANTHER" id="PTHR11439:SF467">
    <property type="entry name" value="INTEGRASE CATALYTIC DOMAIN-CONTAINING PROTEIN"/>
    <property type="match status" value="1"/>
</dbReference>
<feature type="domain" description="Integrase catalytic" evidence="2">
    <location>
        <begin position="820"/>
        <end position="991"/>
    </location>
</feature>
<dbReference type="OrthoDB" id="447981at2759"/>
<dbReference type="GO" id="GO:0015074">
    <property type="term" value="P:DNA integration"/>
    <property type="evidence" value="ECO:0007669"/>
    <property type="project" value="InterPro"/>
</dbReference>
<dbReference type="InterPro" id="IPR012337">
    <property type="entry name" value="RNaseH-like_sf"/>
</dbReference>
<sequence>MSAGVGQGVSKWPGWSYSIASKTARTAVEKAIQAEVQRQLGTLLDRFVVVKFIYKIAWLTVQESMRGPRGQSKREQRQQLPRCGVIEALAQNMKQLQDLQLKALQKDEVSELWLQRCRDLNMVVPDGKESPASIFFAPEGAVEARRTPSKGLSHKGDEIYYHIYVVDYKSEFSPAKAAEVSVAQGQPVLSWEALLQAAAKVAGMPPEAKAPTMNVVSISTVGGCQDEARALVDSGATHPLRRARSDREWEEADPVVVHLAGGELVELRMNVAGTLLVPVTANPRATSSAPIVPLGSLVGMLGYTMEWSGDRCKLHGRDGESISLRVRDGCPEVTEAQALSFISRIEDKKLEQLKRSVASSKEKIREAVIAINKTWFDHMLTFCDSGAGVDSMMAVQSAPFFTEVPQQALYGISESIAEDNGWEALRGFTHLNRRTRKRLWSSHQWIVHLFAGKRQNEQVHLLEKQGFDVIELDIERGKSHDICDPRVWRALVWAARNGRIAAVIGGPPQNTFMLRRCTSPGPEALRSNSHPYGGWHGQSAKDLSMVNKHTGLFARMVYIHALATAGRCKNPAEAHDVKEVGFLIEQPQDPRGYLDFQDPLALDSVSFWRTSLWNGYKDEAGLATYSFDMKALGKAMSRYTTIGTNLSLKHLDGLYKSPVGDDESPVRAPPSVWSADFSECVAIAVRAQRTAPRMLKMSAEQWREHVRRGHLPYRSDCVTCVTAGATGRRHTRLEHPTCFVMSADVSGPIKVPGVDADGRGAFPKPHKYIFVAKVRIPRTFVDDGRGVGIEYEPGESEDVLPPGREDFDFQEEGEEVSERRDAIAGGIEEEQVDDETEGAAERRKSYEDDIDVTGPDLINLLFASGLPDNKGSTVLEAIQDVVLYCSALNIPIVRFHCDRGMEFYARSTRQWLKNQGIRFTTSEGGLHQQNGAVENAVKYVKQRARTLLHGARLPQKLWPQAVAAATAAQRATAMGLETKMVAPFGSRVLVRKREYGGSAEPGKPDDLAPRWIEGRYLGLSETLRRGHLVFVSNDDGEKFVHTVHVRAGLVDPGEVDGHVEAELPEPPPRRIRDKARGSGDVVSVAKVSSVVPEEEFKRRTSDLLEHWSFDEANDLMVQVALALTPNEQKFGVFRHGGKVGLTRATYDKPWAAELFVQALRRKVPEAEFTAIFVSVNNSREVHIDSNNLVGSSNYLLPVVLPRRGGDIWVELADGDVVRGKVSEMIDQKGHPRYGCSIPLKEGCVTIIDPLRRHAVTPWSGLRVVIIGYTPGVPQNLRGPEREILARLGFPIPAYLGEVGEHMHIAVRAMSVFQGHKQRLQEEVDERDQGAPITASDGTQLWERVCNGECLNSIKTCESEDVACEEIEHWDMFFPLDEASPEDSCKARIASSRDDIHMKKTEVAFTKGIEELLTQLSGPLTIVHTVDPAEAGQVFERWVPAAQKELSSFSHAVIKRNSGDPEVKADLQRGSAKVVPMKLVYTVKPPSEDAISSGEWFRRKARIVACGNMMEVSGEETYTGAAPAEVVRSSLAISSRQSWNAGVLDITSAFLQTPLQEVLCRQKILGQPPRVLARAGLCDPQELWEFTHAVYGLRESPKWWGEFRDSQLAQLEVVLGDRRIKLLQCKVEGSWWRMVDESILVGILVVYVDDLLICSTDPIIRAVAEAIRGLWQTSSLTLASEGMVRFLGIEISKIKGGFALNQEPYIKELVRIHEVKPTQLDVIPVSRDQAYFEVAEEETVFTESELKEAQQLSGEILWLSQRTRPDLAYPASLVASLSTRAPRRSAAIASKCLGFLQRTANYFLKIVATDGEIASWSDSSFAPEGGKSHTGWLVTVGSAPVAWRSSRQSVVTLSTAEAELAASVEGALALMSVEALLCDLGFDKEQGVLRTDSQSALAIQKGSCSWRTRHLKIKASWITERLFQNELKIEHCPGEIQVADALTKPLTAARLRMLSKLIGLMTEKEIQEETEIVDKDEIPMRGLAV</sequence>
<dbReference type="EMBL" id="LSRX01000763">
    <property type="protein sequence ID" value="OLP89389.1"/>
    <property type="molecule type" value="Genomic_DNA"/>
</dbReference>